<sequence>MLLADAIDIAEEFMDGKLYTSEFTLLRRPICASPGSVHDYEADAASCLGGLSPSSVESWPLEILIENLRPDRQHPLFEVGFSPGFGPAVPHLDPAKRAELALSSEVYEPLGHCSHAVDPVPLLFQVGPVGVSRVTEHPGAFCLQRRRHPEHLWVGDREQIRPESKHLHAVLEQLLGYMELGDLAFGVMSNYSCHMFVTRVAPTTLQMLIQVGPESPHFQALLADPSASRLTHKLWISSLFSDDGIHPTPSRPLDSVSAPLTRGSLCAALRSSGKMLFRAEEIKFHDPLGTRIGSATLLNALCAVKWVDRYKQKHLLQSTRQEAELYRHMHHLQGEYVATVVAIGSWVTASFFFIATLLCEQPQKPRCWTREQCSQV</sequence>
<evidence type="ECO:0000313" key="2">
    <source>
        <dbReference type="EMBL" id="KAK9797802.1"/>
    </source>
</evidence>
<feature type="transmembrane region" description="Helical" evidence="1">
    <location>
        <begin position="336"/>
        <end position="359"/>
    </location>
</feature>
<keyword evidence="1" id="KW-0812">Transmembrane</keyword>
<dbReference type="AlphaFoldDB" id="A0AAW1NYR0"/>
<keyword evidence="3" id="KW-1185">Reference proteome</keyword>
<evidence type="ECO:0000256" key="1">
    <source>
        <dbReference type="SAM" id="Phobius"/>
    </source>
</evidence>
<keyword evidence="1" id="KW-0472">Membrane</keyword>
<protein>
    <submittedName>
        <fullName evidence="2">Uncharacterized protein</fullName>
    </submittedName>
</protein>
<dbReference type="Proteomes" id="UP001465755">
    <property type="component" value="Unassembled WGS sequence"/>
</dbReference>
<dbReference type="EMBL" id="JALJOQ010000104">
    <property type="protein sequence ID" value="KAK9797802.1"/>
    <property type="molecule type" value="Genomic_DNA"/>
</dbReference>
<accession>A0AAW1NYR0</accession>
<gene>
    <name evidence="2" type="ORF">WJX73_008444</name>
</gene>
<name>A0AAW1NYR0_9CHLO</name>
<reference evidence="2 3" key="1">
    <citation type="journal article" date="2024" name="Nat. Commun.">
        <title>Phylogenomics reveals the evolutionary origins of lichenization in chlorophyte algae.</title>
        <authorList>
            <person name="Puginier C."/>
            <person name="Libourel C."/>
            <person name="Otte J."/>
            <person name="Skaloud P."/>
            <person name="Haon M."/>
            <person name="Grisel S."/>
            <person name="Petersen M."/>
            <person name="Berrin J.G."/>
            <person name="Delaux P.M."/>
            <person name="Dal Grande F."/>
            <person name="Keller J."/>
        </authorList>
    </citation>
    <scope>NUCLEOTIDE SEQUENCE [LARGE SCALE GENOMIC DNA]</scope>
    <source>
        <strain evidence="2 3">SAG 2036</strain>
    </source>
</reference>
<comment type="caution">
    <text evidence="2">The sequence shown here is derived from an EMBL/GenBank/DDBJ whole genome shotgun (WGS) entry which is preliminary data.</text>
</comment>
<organism evidence="2 3">
    <name type="scientific">Symbiochloris irregularis</name>
    <dbReference type="NCBI Taxonomy" id="706552"/>
    <lineage>
        <taxon>Eukaryota</taxon>
        <taxon>Viridiplantae</taxon>
        <taxon>Chlorophyta</taxon>
        <taxon>core chlorophytes</taxon>
        <taxon>Trebouxiophyceae</taxon>
        <taxon>Trebouxiales</taxon>
        <taxon>Trebouxiaceae</taxon>
        <taxon>Symbiochloris</taxon>
    </lineage>
</organism>
<proteinExistence type="predicted"/>
<keyword evidence="1" id="KW-1133">Transmembrane helix</keyword>
<evidence type="ECO:0000313" key="3">
    <source>
        <dbReference type="Proteomes" id="UP001465755"/>
    </source>
</evidence>